<evidence type="ECO:0000313" key="9">
    <source>
        <dbReference type="EMBL" id="WCT54358.1"/>
    </source>
</evidence>
<keyword evidence="6 7" id="KW-0472">Membrane</keyword>
<evidence type="ECO:0000256" key="6">
    <source>
        <dbReference type="ARBA" id="ARBA00023136"/>
    </source>
</evidence>
<dbReference type="KEGG" id="pka:PQ456_14235"/>
<dbReference type="InterPro" id="IPR050640">
    <property type="entry name" value="Bact_2-comp_sensor_kinase"/>
</dbReference>
<evidence type="ECO:0000256" key="2">
    <source>
        <dbReference type="ARBA" id="ARBA00022475"/>
    </source>
</evidence>
<organism evidence="9 10">
    <name type="scientific">Paenibacillus kyungheensis</name>
    <dbReference type="NCBI Taxonomy" id="1452732"/>
    <lineage>
        <taxon>Bacteria</taxon>
        <taxon>Bacillati</taxon>
        <taxon>Bacillota</taxon>
        <taxon>Bacilli</taxon>
        <taxon>Bacillales</taxon>
        <taxon>Paenibacillaceae</taxon>
        <taxon>Paenibacillus</taxon>
    </lineage>
</organism>
<feature type="transmembrane region" description="Helical" evidence="7">
    <location>
        <begin position="12"/>
        <end position="35"/>
    </location>
</feature>
<dbReference type="PROSITE" id="PS50885">
    <property type="entry name" value="HAMP"/>
    <property type="match status" value="1"/>
</dbReference>
<protein>
    <submittedName>
        <fullName evidence="9">Histidine kinase</fullName>
    </submittedName>
</protein>
<dbReference type="PANTHER" id="PTHR34220:SF7">
    <property type="entry name" value="SENSOR HISTIDINE KINASE YPDA"/>
    <property type="match status" value="1"/>
</dbReference>
<dbReference type="Gene3D" id="3.30.565.10">
    <property type="entry name" value="Histidine kinase-like ATPase, C-terminal domain"/>
    <property type="match status" value="1"/>
</dbReference>
<dbReference type="InterPro" id="IPR010559">
    <property type="entry name" value="Sig_transdc_His_kin_internal"/>
</dbReference>
<accession>A0AAX3LYM4</accession>
<evidence type="ECO:0000256" key="5">
    <source>
        <dbReference type="ARBA" id="ARBA00022777"/>
    </source>
</evidence>
<dbReference type="Proteomes" id="UP001220509">
    <property type="component" value="Chromosome"/>
</dbReference>
<feature type="domain" description="HAMP" evidence="8">
    <location>
        <begin position="298"/>
        <end position="350"/>
    </location>
</feature>
<keyword evidence="4" id="KW-0808">Transferase</keyword>
<gene>
    <name evidence="9" type="ORF">PQ456_14235</name>
</gene>
<keyword evidence="5 9" id="KW-0418">Kinase</keyword>
<evidence type="ECO:0000256" key="1">
    <source>
        <dbReference type="ARBA" id="ARBA00004651"/>
    </source>
</evidence>
<evidence type="ECO:0000256" key="4">
    <source>
        <dbReference type="ARBA" id="ARBA00022679"/>
    </source>
</evidence>
<comment type="subcellular location">
    <subcellularLocation>
        <location evidence="1">Cell membrane</location>
        <topology evidence="1">Multi-pass membrane protein</topology>
    </subcellularLocation>
</comment>
<dbReference type="AlphaFoldDB" id="A0AAX3LYM4"/>
<dbReference type="GO" id="GO:0000155">
    <property type="term" value="F:phosphorelay sensor kinase activity"/>
    <property type="evidence" value="ECO:0007669"/>
    <property type="project" value="InterPro"/>
</dbReference>
<dbReference type="Gene3D" id="1.10.8.500">
    <property type="entry name" value="HAMP domain in histidine kinase"/>
    <property type="match status" value="1"/>
</dbReference>
<evidence type="ECO:0000256" key="3">
    <source>
        <dbReference type="ARBA" id="ARBA00022553"/>
    </source>
</evidence>
<dbReference type="SMART" id="SM00304">
    <property type="entry name" value="HAMP"/>
    <property type="match status" value="1"/>
</dbReference>
<keyword evidence="2" id="KW-1003">Cell membrane</keyword>
<sequence>MSIKHKSVRLKILLAMLVTTICPLILTSLIILYQISQNDREDQKIAQNRIQQDLRIQLEQYLDQLQESSYLIYSQYELVNSLHTISKSNSRQELDYETRLQIKQFYLNIYNNSNIEHILGMYVIDFKGRHYNGFFPNYYLQLESSYNQSLINHLHAPYKTPTLVFDYNSPYNQPIIHYLYPIKWMGDPFAVLTIDMQVQPFTTMVERYNTFYKGKIIISDHDQNIIYHSDHSQIGKTYHYADSDKQSKMIQTPLGSNGLILHYEFQTNPQLIFFRHLAFAIIIGSLVIMILLSILLSYSITRPIIELRKKMNEIEKGNYNARVQILAYDEIGFLSKHFNRMIDKIQNHMNYELKLQLINQQSQIKALQAQISPHFLFNTLQLISNIAAVNQVPEMRIICQSLSNMYRYNININEEWVQVKSEISHIRNYLLIINKRLPEGIGIRIHVSPEINSVWIPKLILQPVIENAVEHGLIPQLNSRKLMRLTASIDYIHSEIIIRLLDNGIGISEENLHQLSSVLEQYHTASQQTLDSIGLINIQTRIKFICGTQYGIQVYSKAGTGTMIVFRLPLKEFNPR</sequence>
<dbReference type="EMBL" id="CP117416">
    <property type="protein sequence ID" value="WCT54358.1"/>
    <property type="molecule type" value="Genomic_DNA"/>
</dbReference>
<keyword evidence="7" id="KW-1133">Transmembrane helix</keyword>
<dbReference type="SUPFAM" id="SSF55874">
    <property type="entry name" value="ATPase domain of HSP90 chaperone/DNA topoisomerase II/histidine kinase"/>
    <property type="match status" value="1"/>
</dbReference>
<dbReference type="RefSeq" id="WP_273612888.1">
    <property type="nucleotide sequence ID" value="NZ_CP117416.1"/>
</dbReference>
<dbReference type="InterPro" id="IPR036890">
    <property type="entry name" value="HATPase_C_sf"/>
</dbReference>
<dbReference type="Pfam" id="PF00672">
    <property type="entry name" value="HAMP"/>
    <property type="match status" value="1"/>
</dbReference>
<name>A0AAX3LYM4_9BACL</name>
<dbReference type="Pfam" id="PF02518">
    <property type="entry name" value="HATPase_c"/>
    <property type="match status" value="1"/>
</dbReference>
<evidence type="ECO:0000256" key="7">
    <source>
        <dbReference type="SAM" id="Phobius"/>
    </source>
</evidence>
<dbReference type="Gene3D" id="3.30.450.20">
    <property type="entry name" value="PAS domain"/>
    <property type="match status" value="1"/>
</dbReference>
<dbReference type="SUPFAM" id="SSF158472">
    <property type="entry name" value="HAMP domain-like"/>
    <property type="match status" value="1"/>
</dbReference>
<keyword evidence="10" id="KW-1185">Reference proteome</keyword>
<dbReference type="InterPro" id="IPR003594">
    <property type="entry name" value="HATPase_dom"/>
</dbReference>
<reference evidence="9 10" key="1">
    <citation type="submission" date="2023-02" db="EMBL/GenBank/DDBJ databases">
        <title>Genome sequence of Paenibacillus kyungheensis KACC 18744.</title>
        <authorList>
            <person name="Kim S."/>
            <person name="Heo J."/>
            <person name="Kwon S.-W."/>
        </authorList>
    </citation>
    <scope>NUCLEOTIDE SEQUENCE [LARGE SCALE GENOMIC DNA]</scope>
    <source>
        <strain evidence="9 10">KACC 18744</strain>
    </source>
</reference>
<dbReference type="Pfam" id="PF06580">
    <property type="entry name" value="His_kinase"/>
    <property type="match status" value="1"/>
</dbReference>
<dbReference type="GO" id="GO:0005886">
    <property type="term" value="C:plasma membrane"/>
    <property type="evidence" value="ECO:0007669"/>
    <property type="project" value="UniProtKB-SubCell"/>
</dbReference>
<feature type="transmembrane region" description="Helical" evidence="7">
    <location>
        <begin position="277"/>
        <end position="301"/>
    </location>
</feature>
<keyword evidence="3" id="KW-0597">Phosphoprotein</keyword>
<evidence type="ECO:0000313" key="10">
    <source>
        <dbReference type="Proteomes" id="UP001220509"/>
    </source>
</evidence>
<evidence type="ECO:0000259" key="8">
    <source>
        <dbReference type="PROSITE" id="PS50885"/>
    </source>
</evidence>
<proteinExistence type="predicted"/>
<keyword evidence="7" id="KW-0812">Transmembrane</keyword>
<dbReference type="InterPro" id="IPR003660">
    <property type="entry name" value="HAMP_dom"/>
</dbReference>
<dbReference type="PANTHER" id="PTHR34220">
    <property type="entry name" value="SENSOR HISTIDINE KINASE YPDA"/>
    <property type="match status" value="1"/>
</dbReference>
<dbReference type="CDD" id="cd06225">
    <property type="entry name" value="HAMP"/>
    <property type="match status" value="1"/>
</dbReference>